<dbReference type="PROSITE" id="PS51257">
    <property type="entry name" value="PROKAR_LIPOPROTEIN"/>
    <property type="match status" value="1"/>
</dbReference>
<evidence type="ECO:0000313" key="5">
    <source>
        <dbReference type="EMBL" id="OQW53368.1"/>
    </source>
</evidence>
<dbReference type="GO" id="GO:0004866">
    <property type="term" value="F:endopeptidase inhibitor activity"/>
    <property type="evidence" value="ECO:0007669"/>
    <property type="project" value="InterPro"/>
</dbReference>
<keyword evidence="1 3" id="KW-0732">Signal</keyword>
<reference evidence="5 6" key="1">
    <citation type="journal article" date="2017" name="Water Res.">
        <title>Comammox in drinking water systems.</title>
        <authorList>
            <person name="Wang Y."/>
            <person name="Ma L."/>
            <person name="Mao Y."/>
            <person name="Jiang X."/>
            <person name="Xia Y."/>
            <person name="Yu K."/>
            <person name="Li B."/>
            <person name="Zhang T."/>
        </authorList>
    </citation>
    <scope>NUCLEOTIDE SEQUENCE [LARGE SCALE GENOMIC DNA]</scope>
    <source>
        <strain evidence="5">SG_bin8</strain>
    </source>
</reference>
<accession>A0A1W9I0W4</accession>
<dbReference type="Pfam" id="PF02974">
    <property type="entry name" value="Inh"/>
    <property type="match status" value="1"/>
</dbReference>
<dbReference type="InterPro" id="IPR021140">
    <property type="entry name" value="Inh/Omp19"/>
</dbReference>
<comment type="caution">
    <text evidence="5">The sequence shown here is derived from an EMBL/GenBank/DDBJ whole genome shotgun (WGS) entry which is preliminary data.</text>
</comment>
<organism evidence="5 6">
    <name type="scientific">Candidatus Raskinella chloraquaticus</name>
    <dbReference type="NCBI Taxonomy" id="1951219"/>
    <lineage>
        <taxon>Bacteria</taxon>
        <taxon>Pseudomonadati</taxon>
        <taxon>Pseudomonadota</taxon>
        <taxon>Alphaproteobacteria</taxon>
        <taxon>Hyphomicrobiales</taxon>
        <taxon>Phreatobacteraceae</taxon>
        <taxon>Candidatus Raskinella</taxon>
    </lineage>
</organism>
<dbReference type="Proteomes" id="UP000192872">
    <property type="component" value="Unassembled WGS sequence"/>
</dbReference>
<evidence type="ECO:0000256" key="3">
    <source>
        <dbReference type="SAM" id="SignalP"/>
    </source>
</evidence>
<evidence type="ECO:0000256" key="1">
    <source>
        <dbReference type="ARBA" id="ARBA00022729"/>
    </source>
</evidence>
<sequence>MRHKGSMAALVLAGLVVTGCSAFQGADISQNTPVAQVEQTKLAPLPAVAPGAAGQAVSTSPPRSDILTSSSNRPSIPPIAVLPAPPADQTGVALLPPASPGRPLATLPPPRAPGSLAGAAIATAPAAGPAFTPQTPRFLSGDWRVGEPGVPTPCRLILSSSGVAGVLDATTQGCASVELSRTAAWQSRGEDIVLLDQRASPIVLFRPVGANRYEGLGLVGATFVLSR</sequence>
<name>A0A1W9I0W4_9HYPH</name>
<evidence type="ECO:0000313" key="6">
    <source>
        <dbReference type="Proteomes" id="UP000192872"/>
    </source>
</evidence>
<dbReference type="AlphaFoldDB" id="A0A1W9I0W4"/>
<dbReference type="Gene3D" id="2.40.128.10">
    <property type="match status" value="1"/>
</dbReference>
<evidence type="ECO:0000259" key="4">
    <source>
        <dbReference type="Pfam" id="PF02974"/>
    </source>
</evidence>
<gene>
    <name evidence="5" type="ORF">A4S15_05075</name>
</gene>
<protein>
    <recommendedName>
        <fullName evidence="4">Alkaline proteinase inhibitor/ Outer membrane lipoprotein Omp19 domain-containing protein</fullName>
    </recommendedName>
</protein>
<dbReference type="STRING" id="1827387.A4S15_05075"/>
<feature type="region of interest" description="Disordered" evidence="2">
    <location>
        <begin position="52"/>
        <end position="77"/>
    </location>
</feature>
<dbReference type="EMBL" id="LWDL01000009">
    <property type="protein sequence ID" value="OQW53368.1"/>
    <property type="molecule type" value="Genomic_DNA"/>
</dbReference>
<feature type="chain" id="PRO_5012393795" description="Alkaline proteinase inhibitor/ Outer membrane lipoprotein Omp19 domain-containing protein" evidence="3">
    <location>
        <begin position="23"/>
        <end position="227"/>
    </location>
</feature>
<feature type="signal peptide" evidence="3">
    <location>
        <begin position="1"/>
        <end position="22"/>
    </location>
</feature>
<feature type="compositionally biased region" description="Polar residues" evidence="2">
    <location>
        <begin position="58"/>
        <end position="73"/>
    </location>
</feature>
<proteinExistence type="predicted"/>
<evidence type="ECO:0000256" key="2">
    <source>
        <dbReference type="SAM" id="MobiDB-lite"/>
    </source>
</evidence>
<dbReference type="InterPro" id="IPR016085">
    <property type="entry name" value="Protease_inh_B-barrel_dom"/>
</dbReference>
<feature type="domain" description="Alkaline proteinase inhibitor/ Outer membrane lipoprotein Omp19" evidence="4">
    <location>
        <begin position="138"/>
        <end position="227"/>
    </location>
</feature>
<dbReference type="SUPFAM" id="SSF50882">
    <property type="entry name" value="beta-Barrel protease inhibitors"/>
    <property type="match status" value="1"/>
</dbReference>